<feature type="binding site" evidence="4">
    <location>
        <position position="147"/>
    </location>
    <ligand>
        <name>Mn(2+)</name>
        <dbReference type="ChEBI" id="CHEBI:29035"/>
        <label>1</label>
    </ligand>
</feature>
<evidence type="ECO:0000313" key="6">
    <source>
        <dbReference type="EMBL" id="GCE15755.1"/>
    </source>
</evidence>
<feature type="binding site" evidence="4">
    <location>
        <position position="240"/>
    </location>
    <ligand>
        <name>Mn(2+)</name>
        <dbReference type="ChEBI" id="CHEBI:29035"/>
        <label>1</label>
    </ligand>
</feature>
<dbReference type="Proteomes" id="UP000287352">
    <property type="component" value="Unassembled WGS sequence"/>
</dbReference>
<dbReference type="InterPro" id="IPR020855">
    <property type="entry name" value="Ureohydrolase_Mn_BS"/>
</dbReference>
<evidence type="ECO:0000256" key="1">
    <source>
        <dbReference type="ARBA" id="ARBA00009227"/>
    </source>
</evidence>
<dbReference type="GO" id="GO:0033389">
    <property type="term" value="P:putrescine biosynthetic process from arginine, via agmatine"/>
    <property type="evidence" value="ECO:0007669"/>
    <property type="project" value="TreeGrafter"/>
</dbReference>
<dbReference type="InterPro" id="IPR023696">
    <property type="entry name" value="Ureohydrolase_dom_sf"/>
</dbReference>
<comment type="caution">
    <text evidence="6">The sequence shown here is derived from an EMBL/GenBank/DDBJ whole genome shotgun (WGS) entry which is preliminary data.</text>
</comment>
<proteinExistence type="inferred from homology"/>
<evidence type="ECO:0000256" key="3">
    <source>
        <dbReference type="ARBA" id="ARBA00022801"/>
    </source>
</evidence>
<dbReference type="PROSITE" id="PS01053">
    <property type="entry name" value="ARGINASE_1"/>
    <property type="match status" value="1"/>
</dbReference>
<dbReference type="Gene3D" id="3.40.800.10">
    <property type="entry name" value="Ureohydrolase domain"/>
    <property type="match status" value="1"/>
</dbReference>
<name>A0A402A9X5_9CHLR</name>
<evidence type="ECO:0000313" key="7">
    <source>
        <dbReference type="Proteomes" id="UP000287352"/>
    </source>
</evidence>
<dbReference type="PIRSF" id="PIRSF036979">
    <property type="entry name" value="Arginase"/>
    <property type="match status" value="1"/>
</dbReference>
<dbReference type="PANTHER" id="PTHR11358:SF26">
    <property type="entry name" value="GUANIDINO ACID HYDROLASE, MITOCHONDRIAL"/>
    <property type="match status" value="1"/>
</dbReference>
<comment type="similarity">
    <text evidence="1">Belongs to the arginase family. Agmatinase subfamily.</text>
</comment>
<keyword evidence="2 4" id="KW-0479">Metal-binding</keyword>
<feature type="binding site" evidence="4">
    <location>
        <position position="124"/>
    </location>
    <ligand>
        <name>Mn(2+)</name>
        <dbReference type="ChEBI" id="CHEBI:29035"/>
        <label>2</label>
    </ligand>
</feature>
<dbReference type="InterPro" id="IPR006035">
    <property type="entry name" value="Ureohydrolase"/>
</dbReference>
<keyword evidence="7" id="KW-1185">Reference proteome</keyword>
<feature type="binding site" evidence="4">
    <location>
        <position position="151"/>
    </location>
    <ligand>
        <name>Mn(2+)</name>
        <dbReference type="ChEBI" id="CHEBI:29035"/>
        <label>1</label>
    </ligand>
</feature>
<organism evidence="6 7">
    <name type="scientific">Tengunoibacter tsumagoiensis</name>
    <dbReference type="NCBI Taxonomy" id="2014871"/>
    <lineage>
        <taxon>Bacteria</taxon>
        <taxon>Bacillati</taxon>
        <taxon>Chloroflexota</taxon>
        <taxon>Ktedonobacteria</taxon>
        <taxon>Ktedonobacterales</taxon>
        <taxon>Dictyobacteraceae</taxon>
        <taxon>Tengunoibacter</taxon>
    </lineage>
</organism>
<gene>
    <name evidence="6" type="primary">speB1</name>
    <name evidence="6" type="ORF">KTT_56140</name>
</gene>
<accession>A0A402A9X5</accession>
<dbReference type="NCBIfam" id="TIGR01230">
    <property type="entry name" value="agmatinase"/>
    <property type="match status" value="1"/>
</dbReference>
<sequence>MPHYQPTDALQSPRFCGIRTFARLPFVTTTEDVDATIIGLPFDTGVSYRAGARFGPAAIRDASSLLRPYNPGQGVDVFGTLSITDGGDISVVPGYIEDSYAHIEAGLRPILEAGIVPICLGGDHSITLAELRAVAKKHGPLGLAHFDAHSDTWDEYFGHKYNHGTTFKRALEEGLLDPQRCIQVGMRGPLYDAGDYDVARKLGLAILPNDEMRQHTMAEVAQIVRERVGNGPAFLTFDVDFVDPAYTPGTGTPEVGGVTSWEALQLLRGLHGLNFVACDIVEVLPSYDPTQITALLAANVAYEMLSLIALQKKRARAM</sequence>
<evidence type="ECO:0000256" key="5">
    <source>
        <dbReference type="RuleBase" id="RU003684"/>
    </source>
</evidence>
<dbReference type="Pfam" id="PF00491">
    <property type="entry name" value="Arginase"/>
    <property type="match status" value="1"/>
</dbReference>
<dbReference type="GO" id="GO:0046872">
    <property type="term" value="F:metal ion binding"/>
    <property type="evidence" value="ECO:0007669"/>
    <property type="project" value="UniProtKB-KW"/>
</dbReference>
<feature type="binding site" evidence="4">
    <location>
        <position position="238"/>
    </location>
    <ligand>
        <name>Mn(2+)</name>
        <dbReference type="ChEBI" id="CHEBI:29035"/>
        <label>1</label>
    </ligand>
</feature>
<dbReference type="EMBL" id="BIFR01000002">
    <property type="protein sequence ID" value="GCE15755.1"/>
    <property type="molecule type" value="Genomic_DNA"/>
</dbReference>
<dbReference type="OrthoDB" id="9788689at2"/>
<feature type="binding site" evidence="4">
    <location>
        <position position="149"/>
    </location>
    <ligand>
        <name>Mn(2+)</name>
        <dbReference type="ChEBI" id="CHEBI:29035"/>
        <label>1</label>
    </ligand>
</feature>
<comment type="cofactor">
    <cofactor evidence="4">
        <name>Mn(2+)</name>
        <dbReference type="ChEBI" id="CHEBI:29035"/>
    </cofactor>
    <text evidence="4">Binds 2 manganese ions per subunit.</text>
</comment>
<dbReference type="RefSeq" id="WP_126583176.1">
    <property type="nucleotide sequence ID" value="NZ_BIFR01000002.1"/>
</dbReference>
<protein>
    <submittedName>
        <fullName evidence="6">Agmatinase</fullName>
    </submittedName>
</protein>
<dbReference type="InterPro" id="IPR005925">
    <property type="entry name" value="Agmatinase-rel"/>
</dbReference>
<evidence type="ECO:0000256" key="4">
    <source>
        <dbReference type="PIRSR" id="PIRSR036979-1"/>
    </source>
</evidence>
<dbReference type="CDD" id="cd11592">
    <property type="entry name" value="Agmatinase_PAH"/>
    <property type="match status" value="1"/>
</dbReference>
<dbReference type="GO" id="GO:0008783">
    <property type="term" value="F:agmatinase activity"/>
    <property type="evidence" value="ECO:0007669"/>
    <property type="project" value="TreeGrafter"/>
</dbReference>
<keyword evidence="4" id="KW-0464">Manganese</keyword>
<dbReference type="PROSITE" id="PS51409">
    <property type="entry name" value="ARGINASE_2"/>
    <property type="match status" value="1"/>
</dbReference>
<evidence type="ECO:0000256" key="2">
    <source>
        <dbReference type="ARBA" id="ARBA00022723"/>
    </source>
</evidence>
<dbReference type="AlphaFoldDB" id="A0A402A9X5"/>
<reference evidence="7" key="1">
    <citation type="submission" date="2018-12" db="EMBL/GenBank/DDBJ databases">
        <title>Tengunoibacter tsumagoiensis gen. nov., sp. nov., Dictyobacter kobayashii sp. nov., D. alpinus sp. nov., and D. joshuensis sp. nov. and description of Dictyobacteraceae fam. nov. within the order Ktedonobacterales isolated from Tengu-no-mugimeshi.</title>
        <authorList>
            <person name="Wang C.M."/>
            <person name="Zheng Y."/>
            <person name="Sakai Y."/>
            <person name="Toyoda A."/>
            <person name="Minakuchi Y."/>
            <person name="Abe K."/>
            <person name="Yokota A."/>
            <person name="Yabe S."/>
        </authorList>
    </citation>
    <scope>NUCLEOTIDE SEQUENCE [LARGE SCALE GENOMIC DNA]</scope>
    <source>
        <strain evidence="7">Uno3</strain>
    </source>
</reference>
<dbReference type="NCBIfam" id="NF002564">
    <property type="entry name" value="PRK02190.1"/>
    <property type="match status" value="1"/>
</dbReference>
<keyword evidence="3 5" id="KW-0378">Hydrolase</keyword>
<dbReference type="PANTHER" id="PTHR11358">
    <property type="entry name" value="ARGINASE/AGMATINASE"/>
    <property type="match status" value="1"/>
</dbReference>
<dbReference type="SUPFAM" id="SSF52768">
    <property type="entry name" value="Arginase/deacetylase"/>
    <property type="match status" value="1"/>
</dbReference>